<reference evidence="2" key="1">
    <citation type="journal article" date="2011" name="PLoS Biol.">
        <title>Gene gain and loss during evolution of obligate parasitism in the white rust pathogen of Arabidopsis thaliana.</title>
        <authorList>
            <person name="Kemen E."/>
            <person name="Gardiner A."/>
            <person name="Schultz-Larsen T."/>
            <person name="Kemen A.C."/>
            <person name="Balmuth A.L."/>
            <person name="Robert-Seilaniantz A."/>
            <person name="Bailey K."/>
            <person name="Holub E."/>
            <person name="Studholme D.J."/>
            <person name="Maclean D."/>
            <person name="Jones J.D."/>
        </authorList>
    </citation>
    <scope>NUCLEOTIDE SEQUENCE</scope>
</reference>
<dbReference type="InterPro" id="IPR013103">
    <property type="entry name" value="RVT_2"/>
</dbReference>
<accession>F0X2W7</accession>
<name>F0X2W7_9STRA</name>
<evidence type="ECO:0000259" key="1">
    <source>
        <dbReference type="Pfam" id="PF07727"/>
    </source>
</evidence>
<dbReference type="Pfam" id="PF07727">
    <property type="entry name" value="RVT_2"/>
    <property type="match status" value="1"/>
</dbReference>
<feature type="domain" description="Reverse transcriptase Ty1/copia-type" evidence="1">
    <location>
        <begin position="16"/>
        <end position="121"/>
    </location>
</feature>
<dbReference type="AlphaFoldDB" id="F0X2W7"/>
<dbReference type="HOGENOM" id="CLU_1638457_0_0_1"/>
<organism evidence="2">
    <name type="scientific">Albugo laibachii Nc14</name>
    <dbReference type="NCBI Taxonomy" id="890382"/>
    <lineage>
        <taxon>Eukaryota</taxon>
        <taxon>Sar</taxon>
        <taxon>Stramenopiles</taxon>
        <taxon>Oomycota</taxon>
        <taxon>Peronosporomycetes</taxon>
        <taxon>Albuginales</taxon>
        <taxon>Albuginaceae</taxon>
        <taxon>Albugo</taxon>
    </lineage>
</organism>
<sequence>MACKASYKSSRLGNLMVQDILDSLSLNTDSSRFTKTEVNGKSTVGIYVDDVLVTGTSVKKVDGFLYNMQVVTPKDLDVVIKLLGIVFSYTTESVWALTQTDTIEEVLDKFGPVESAPVTVSIDGKDGDKESALNFRQSAKNLSFHTPRHSICVHQVKAIDVC</sequence>
<dbReference type="EMBL" id="FR825360">
    <property type="protein sequence ID" value="CCA28306.1"/>
    <property type="molecule type" value="Genomic_DNA"/>
</dbReference>
<evidence type="ECO:0000313" key="2">
    <source>
        <dbReference type="EMBL" id="CCA28306.1"/>
    </source>
</evidence>
<gene>
    <name evidence="2" type="primary">AlNc14C2140G13163</name>
    <name evidence="2" type="ORF">ALNC14_144500</name>
</gene>
<reference evidence="2" key="2">
    <citation type="submission" date="2011-02" db="EMBL/GenBank/DDBJ databases">
        <authorList>
            <person name="MacLean D."/>
        </authorList>
    </citation>
    <scope>NUCLEOTIDE SEQUENCE</scope>
</reference>
<protein>
    <submittedName>
        <fullName evidence="2">AlNc14C2140G13163 protein</fullName>
    </submittedName>
</protein>
<proteinExistence type="predicted"/>